<comment type="caution">
    <text evidence="2">The sequence shown here is derived from an EMBL/GenBank/DDBJ whole genome shotgun (WGS) entry which is preliminary data.</text>
</comment>
<proteinExistence type="predicted"/>
<evidence type="ECO:0000313" key="3">
    <source>
        <dbReference type="Proteomes" id="UP000518266"/>
    </source>
</evidence>
<name>A0A7J5ZEB1_DISMA</name>
<sequence>MFLPVERASEVIGEEVESDAAEDCEINHTEEVEENVGPGTPVVHDEPKQMEEVDVDEGQMDEGDEESMTVSDAKSPDEAPRRNPPRNRCAPKRQSCESQVLSSEEDQRRRERGWKLWQRAKASREAGQG</sequence>
<dbReference type="Proteomes" id="UP000518266">
    <property type="component" value="Unassembled WGS sequence"/>
</dbReference>
<feature type="region of interest" description="Disordered" evidence="1">
    <location>
        <begin position="1"/>
        <end position="113"/>
    </location>
</feature>
<organism evidence="2 3">
    <name type="scientific">Dissostichus mawsoni</name>
    <name type="common">Antarctic cod</name>
    <dbReference type="NCBI Taxonomy" id="36200"/>
    <lineage>
        <taxon>Eukaryota</taxon>
        <taxon>Metazoa</taxon>
        <taxon>Chordata</taxon>
        <taxon>Craniata</taxon>
        <taxon>Vertebrata</taxon>
        <taxon>Euteleostomi</taxon>
        <taxon>Actinopterygii</taxon>
        <taxon>Neopterygii</taxon>
        <taxon>Teleostei</taxon>
        <taxon>Neoteleostei</taxon>
        <taxon>Acanthomorphata</taxon>
        <taxon>Eupercaria</taxon>
        <taxon>Perciformes</taxon>
        <taxon>Notothenioidei</taxon>
        <taxon>Nototheniidae</taxon>
        <taxon>Dissostichus</taxon>
    </lineage>
</organism>
<gene>
    <name evidence="2" type="ORF">F7725_000400</name>
</gene>
<dbReference type="OrthoDB" id="10065153at2759"/>
<protein>
    <submittedName>
        <fullName evidence="2">Uncharacterized protein</fullName>
    </submittedName>
</protein>
<accession>A0A7J5ZEB1</accession>
<feature type="compositionally biased region" description="Acidic residues" evidence="1">
    <location>
        <begin position="12"/>
        <end position="24"/>
    </location>
</feature>
<reference evidence="2 3" key="1">
    <citation type="submission" date="2020-03" db="EMBL/GenBank/DDBJ databases">
        <title>Dissostichus mawsoni Genome sequencing and assembly.</title>
        <authorList>
            <person name="Park H."/>
        </authorList>
    </citation>
    <scope>NUCLEOTIDE SEQUENCE [LARGE SCALE GENOMIC DNA]</scope>
    <source>
        <strain evidence="2">DM0001</strain>
        <tissue evidence="2">Muscle</tissue>
    </source>
</reference>
<evidence type="ECO:0000313" key="2">
    <source>
        <dbReference type="EMBL" id="KAF3860145.1"/>
    </source>
</evidence>
<keyword evidence="3" id="KW-1185">Reference proteome</keyword>
<dbReference type="EMBL" id="JAAKFY010000002">
    <property type="protein sequence ID" value="KAF3860145.1"/>
    <property type="molecule type" value="Genomic_DNA"/>
</dbReference>
<feature type="compositionally biased region" description="Acidic residues" evidence="1">
    <location>
        <begin position="52"/>
        <end position="67"/>
    </location>
</feature>
<evidence type="ECO:0000256" key="1">
    <source>
        <dbReference type="SAM" id="MobiDB-lite"/>
    </source>
</evidence>
<dbReference type="AlphaFoldDB" id="A0A7J5ZEB1"/>